<evidence type="ECO:0000313" key="2">
    <source>
        <dbReference type="Proteomes" id="UP000887572"/>
    </source>
</evidence>
<organism evidence="2 3">
    <name type="scientific">Globodera rostochiensis</name>
    <name type="common">Golden nematode worm</name>
    <name type="synonym">Heterodera rostochiensis</name>
    <dbReference type="NCBI Taxonomy" id="31243"/>
    <lineage>
        <taxon>Eukaryota</taxon>
        <taxon>Metazoa</taxon>
        <taxon>Ecdysozoa</taxon>
        <taxon>Nematoda</taxon>
        <taxon>Chromadorea</taxon>
        <taxon>Rhabditida</taxon>
        <taxon>Tylenchina</taxon>
        <taxon>Tylenchomorpha</taxon>
        <taxon>Tylenchoidea</taxon>
        <taxon>Heteroderidae</taxon>
        <taxon>Heteroderinae</taxon>
        <taxon>Globodera</taxon>
    </lineage>
</organism>
<protein>
    <submittedName>
        <fullName evidence="3">G domain-containing protein</fullName>
    </submittedName>
</protein>
<dbReference type="Gene3D" id="3.40.50.300">
    <property type="entry name" value="P-loop containing nucleotide triphosphate hydrolases"/>
    <property type="match status" value="1"/>
</dbReference>
<dbReference type="PANTHER" id="PTHR32046:SF11">
    <property type="entry name" value="IMMUNE-ASSOCIATED NUCLEOTIDE-BINDING PROTEIN 10-LIKE"/>
    <property type="match status" value="1"/>
</dbReference>
<feature type="region of interest" description="Disordered" evidence="1">
    <location>
        <begin position="118"/>
        <end position="144"/>
    </location>
</feature>
<sequence>MMTSSPNTTNTTDGDLTADKGKFCAEFPQKHFLLGAVHLWPSFAQPIGELADELAELAQRQQTASPSLTESGFDLLSIAGGLNDGEDDDIGFGNGHVVATDNGFGNGDVAATLQLQDELSQHQQNPTELSQHQQNPTTNEQPMPKKKCCAVVQVEREGMVTLRLKYEFVVTEVESFSASAGDEHCCNPTVEHMTRTFLPNHLDMTIEQFTAKFGLQLQILDIDFEPPEYIDIVPREWAAKRVQNGGKYKMMLHPKLDNNNAGKIVLEKVGGEQRRCDDEDVPMSEQQQNAKKQDWEPMWVVSRHGTDQVVNHKVHSKFSDRCHVSGMAHPGNLYNVHSDNFITSDDSGGFVSNIFNRSSSYTTEESVPTLGNDDIIEIEHIDKLDERTKMLGSEQKLRVISRLALLDNVCPLGQFLLAANQKDAQKSKQFELDFRKAGQSLSEHAFSLNFHQCDELRQMFQLCEKDKAANDDILKNCVIYLRMGQSAEEAERSTEALELAVDQFVVNGRCLLEHCDQMLKPKMELRRELDSKGVHYIGRGNRWLTDVLLGNNETTAHFVLLYSESTTTTPPVAAVGVVSQHDGERLHPQCMGQLYQLAKRGKSCSFVDLDALPSDGDEATTAYEGLPQGIRALDGFPNIGRTRLVKMRGHSLLTADCVTEETQKLTICIARIENPQRTEVGAVPRKKIEPCSLPCPLCEGSGDKSQKNDFLWGCDDCDQTLAFVNEENVPITHLYCACDATPVDEFLYRCSDSNTHGKNEFKRFGTTQLANELKRLRSKGVLTILLLGETGVCKSTLINAIVNYLKHPTFDEAIQADGIEAVIPARFCTEEYDEDGNLKHKDVFIGKMNCLEPGKSQTKSPNAYIIPSKVGYKVRLIDAPGILDSGGIKEDNLNLHKTLSFISNNFRSSICADVLFEIFEFCDPFVLGLKVALISDRFDFLVDAHFNSKEWSLGHLKICRAADGKGAEIVKLVHWKVERRLSILQDPLPDNVIGFERLQISYIDQSVIDFLKLIRPICNSKGIHLTIELYALLTRSWEIIWKKILPLFKDNICGFDLSFLKLDLLRDFSPTVLGDCPKLRVINSFRLFPEFPADDSAGASSDQAVAKWLHTPRGDGLPKVLGCSHCLEGMEGLKMEFVNSTDPVNFIIFLWCCSDEIAPFELKNNLTRERLELRHFKEDEWLLIRCPIERDEKKWANWEKEAVEWDWSSQGNRVIIAFKDADIGDGPWHE</sequence>
<dbReference type="Proteomes" id="UP000887572">
    <property type="component" value="Unplaced"/>
</dbReference>
<evidence type="ECO:0000313" key="3">
    <source>
        <dbReference type="WBParaSite" id="Gr19_v10_g11495.t1"/>
    </source>
</evidence>
<dbReference type="WBParaSite" id="Gr19_v10_g11495.t1">
    <property type="protein sequence ID" value="Gr19_v10_g11495.t1"/>
    <property type="gene ID" value="Gr19_v10_g11495"/>
</dbReference>
<dbReference type="AlphaFoldDB" id="A0A914GWV6"/>
<keyword evidence="2" id="KW-1185">Reference proteome</keyword>
<accession>A0A914GWV6</accession>
<reference evidence="3" key="1">
    <citation type="submission" date="2022-11" db="UniProtKB">
        <authorList>
            <consortium name="WormBaseParasite"/>
        </authorList>
    </citation>
    <scope>IDENTIFICATION</scope>
</reference>
<feature type="compositionally biased region" description="Polar residues" evidence="1">
    <location>
        <begin position="118"/>
        <end position="141"/>
    </location>
</feature>
<evidence type="ECO:0000256" key="1">
    <source>
        <dbReference type="SAM" id="MobiDB-lite"/>
    </source>
</evidence>
<dbReference type="SUPFAM" id="SSF52540">
    <property type="entry name" value="P-loop containing nucleoside triphosphate hydrolases"/>
    <property type="match status" value="2"/>
</dbReference>
<dbReference type="InterPro" id="IPR027417">
    <property type="entry name" value="P-loop_NTPase"/>
</dbReference>
<name>A0A914GWV6_GLORO</name>
<proteinExistence type="predicted"/>
<dbReference type="PANTHER" id="PTHR32046">
    <property type="entry name" value="G DOMAIN-CONTAINING PROTEIN"/>
    <property type="match status" value="1"/>
</dbReference>